<feature type="transmembrane region" description="Helical" evidence="1">
    <location>
        <begin position="12"/>
        <end position="34"/>
    </location>
</feature>
<dbReference type="RefSeq" id="WP_055683468.1">
    <property type="nucleotide sequence ID" value="NZ_CXPG01000021.1"/>
</dbReference>
<dbReference type="EMBL" id="CXPG01000021">
    <property type="protein sequence ID" value="CTQ34074.1"/>
    <property type="molecule type" value="Genomic_DNA"/>
</dbReference>
<keyword evidence="1" id="KW-0812">Transmembrane</keyword>
<protein>
    <submittedName>
        <fullName evidence="2">Uncharacterized protein</fullName>
    </submittedName>
</protein>
<keyword evidence="3" id="KW-1185">Reference proteome</keyword>
<feature type="transmembrane region" description="Helical" evidence="1">
    <location>
        <begin position="275"/>
        <end position="295"/>
    </location>
</feature>
<feature type="transmembrane region" description="Helical" evidence="1">
    <location>
        <begin position="158"/>
        <end position="179"/>
    </location>
</feature>
<keyword evidence="1" id="KW-1133">Transmembrane helix</keyword>
<proteinExistence type="predicted"/>
<evidence type="ECO:0000313" key="3">
    <source>
        <dbReference type="Proteomes" id="UP000048908"/>
    </source>
</evidence>
<dbReference type="STRING" id="282197.SAMN04488517_103272"/>
<feature type="transmembrane region" description="Helical" evidence="1">
    <location>
        <begin position="346"/>
        <end position="363"/>
    </location>
</feature>
<feature type="transmembrane region" description="Helical" evidence="1">
    <location>
        <begin position="217"/>
        <end position="238"/>
    </location>
</feature>
<feature type="transmembrane region" description="Helical" evidence="1">
    <location>
        <begin position="420"/>
        <end position="441"/>
    </location>
</feature>
<evidence type="ECO:0000256" key="1">
    <source>
        <dbReference type="SAM" id="Phobius"/>
    </source>
</evidence>
<keyword evidence="1" id="KW-0472">Membrane</keyword>
<feature type="transmembrane region" description="Helical" evidence="1">
    <location>
        <begin position="112"/>
        <end position="132"/>
    </location>
</feature>
<feature type="transmembrane region" description="Helical" evidence="1">
    <location>
        <begin position="387"/>
        <end position="408"/>
    </location>
</feature>
<dbReference type="Proteomes" id="UP000048908">
    <property type="component" value="Unassembled WGS sequence"/>
</dbReference>
<sequence>MAAGNLYRGILTGLGGVNLFAGSGMLAMLLGMGARALDHLYVAALVGIGLILMWRALSPRSLTHPQGVSGGIFALLLLAVLGAASTLTGGLAGNLLEQGGMANGLRYGLAPGLLMLGLIVTMVLPVLVILIVRETAPATSEPALPASPRTALELTHIVLLRLTGIAGFLAAAFALATMVETPTQKAVFGSLGLIGSLTLLLPSLTPRFMARPSRLHHFIGFNLLATILAALPLLAYFIPLGAEVATRPQVDPMTGLVVVPDAWTSFMAADRITQVAMASVLIPIQLAWFTMLILLTRPPARSRTRPNDPARAIPTVEKRPVSLPTAKRGLPAVGAAMKLYVAADWIILRLLGLGLIGTAWMLWDAVKTGRTPQAAILAHGGEPMTAVYLYAGFGALLTVPLLLPRFIMSPRHVIGGLAKSILLVVAALVLITPLEIAMVTFTDKAFHATLIATVPKLFKAVTGVAVTSTLLIAFFRQLGNLPQVDYKGDPKIALSSQQLHELRKARMPS</sequence>
<dbReference type="AlphaFoldDB" id="A0A0M6XVV7"/>
<evidence type="ECO:0000313" key="2">
    <source>
        <dbReference type="EMBL" id="CTQ34074.1"/>
    </source>
</evidence>
<feature type="transmembrane region" description="Helical" evidence="1">
    <location>
        <begin position="69"/>
        <end position="92"/>
    </location>
</feature>
<gene>
    <name evidence="2" type="ORF">JAN5088_02866</name>
</gene>
<feature type="transmembrane region" description="Helical" evidence="1">
    <location>
        <begin position="185"/>
        <end position="205"/>
    </location>
</feature>
<feature type="transmembrane region" description="Helical" evidence="1">
    <location>
        <begin position="457"/>
        <end position="475"/>
    </location>
</feature>
<organism evidence="2 3">
    <name type="scientific">Jannaschia rubra</name>
    <dbReference type="NCBI Taxonomy" id="282197"/>
    <lineage>
        <taxon>Bacteria</taxon>
        <taxon>Pseudomonadati</taxon>
        <taxon>Pseudomonadota</taxon>
        <taxon>Alphaproteobacteria</taxon>
        <taxon>Rhodobacterales</taxon>
        <taxon>Roseobacteraceae</taxon>
        <taxon>Jannaschia</taxon>
    </lineage>
</organism>
<feature type="transmembrane region" description="Helical" evidence="1">
    <location>
        <begin position="40"/>
        <end position="57"/>
    </location>
</feature>
<dbReference type="OrthoDB" id="7658378at2"/>
<name>A0A0M6XVV7_9RHOB</name>
<accession>A0A0M6XVV7</accession>
<reference evidence="2 3" key="1">
    <citation type="submission" date="2015-07" db="EMBL/GenBank/DDBJ databases">
        <authorList>
            <person name="Noorani M."/>
        </authorList>
    </citation>
    <scope>NUCLEOTIDE SEQUENCE [LARGE SCALE GENOMIC DNA]</scope>
    <source>
        <strain evidence="2 3">CECT 5088</strain>
    </source>
</reference>